<gene>
    <name evidence="5" type="ordered locus">Psyc_1374</name>
</gene>
<evidence type="ECO:0000313" key="5">
    <source>
        <dbReference type="EMBL" id="AAZ19222.1"/>
    </source>
</evidence>
<feature type="short sequence motif" description="GXGXXG" evidence="3">
    <location>
        <begin position="27"/>
        <end position="32"/>
    </location>
</feature>
<feature type="short sequence motif" description="DGA/G" evidence="3">
    <location>
        <begin position="201"/>
        <end position="203"/>
    </location>
</feature>
<evidence type="ECO:0000256" key="2">
    <source>
        <dbReference type="ARBA" id="ARBA00023098"/>
    </source>
</evidence>
<proteinExistence type="inferred from homology"/>
<evidence type="ECO:0000313" key="6">
    <source>
        <dbReference type="Proteomes" id="UP000000546"/>
    </source>
</evidence>
<dbReference type="PROSITE" id="PS51635">
    <property type="entry name" value="PNPLA"/>
    <property type="match status" value="1"/>
</dbReference>
<protein>
    <submittedName>
        <fullName evidence="5">Probable patatin-related protein</fullName>
    </submittedName>
</protein>
<keyword evidence="3" id="KW-0378">Hydrolase</keyword>
<dbReference type="InterPro" id="IPR016035">
    <property type="entry name" value="Acyl_Trfase/lysoPLipase"/>
</dbReference>
<dbReference type="HOGENOM" id="CLU_000288_144_9_6"/>
<dbReference type="SUPFAM" id="SSF52151">
    <property type="entry name" value="FabD/lysophospholipase-like"/>
    <property type="match status" value="1"/>
</dbReference>
<organism evidence="5 6">
    <name type="scientific">Psychrobacter arcticus (strain DSM 17307 / VKM B-2377 / 273-4)</name>
    <dbReference type="NCBI Taxonomy" id="259536"/>
    <lineage>
        <taxon>Bacteria</taxon>
        <taxon>Pseudomonadati</taxon>
        <taxon>Pseudomonadota</taxon>
        <taxon>Gammaproteobacteria</taxon>
        <taxon>Moraxellales</taxon>
        <taxon>Moraxellaceae</taxon>
        <taxon>Psychrobacter</taxon>
    </lineage>
</organism>
<keyword evidence="6" id="KW-1185">Reference proteome</keyword>
<dbReference type="Proteomes" id="UP000000546">
    <property type="component" value="Chromosome"/>
</dbReference>
<evidence type="ECO:0000259" key="4">
    <source>
        <dbReference type="PROSITE" id="PS51635"/>
    </source>
</evidence>
<sequence>MATLEKTEPVDGLLEISEPIKILALNGGGVRGLFTITLLAELESIIEKREKRENVKIGDYFDLITGTSIGGVLALGLASGKSARELKEVFEKSAPDIFPVGRFRFKKLITLFYPIYRSDPLYETVKSMIGDNIKFDDLERRVMITSLNLSTGKPKFFKTPHNPMFTFDGEIKLIDAAMATSAAPTYFKPHFISKLNHYFVDGGLVSNNPSFIGVREVLIDMKDDFPNAEPKDVKILNIGTLSENYCIGPKTLSKKCSKGYLGLWGMGERLVLITMTANQHLQRFMLLRELKVLGISNNYVEIDETIPNEASSDITLDNASQSSLNALKGMGKKLGAERYSEVKELRDFFLKTAKPFVKSHSNGASA</sequence>
<dbReference type="PANTHER" id="PTHR32176">
    <property type="entry name" value="XYLOSE ISOMERASE"/>
    <property type="match status" value="1"/>
</dbReference>
<dbReference type="AlphaFoldDB" id="Q4FRY6"/>
<dbReference type="GO" id="GO:0016042">
    <property type="term" value="P:lipid catabolic process"/>
    <property type="evidence" value="ECO:0007669"/>
    <property type="project" value="UniProtKB-UniRule"/>
</dbReference>
<dbReference type="NCBIfam" id="NF041079">
    <property type="entry name" value="CBASS_lipase"/>
    <property type="match status" value="1"/>
</dbReference>
<dbReference type="Pfam" id="PF01734">
    <property type="entry name" value="Patatin"/>
    <property type="match status" value="1"/>
</dbReference>
<keyword evidence="2 3" id="KW-0443">Lipid metabolism</keyword>
<keyword evidence="3" id="KW-0442">Lipid degradation</keyword>
<dbReference type="GO" id="GO:0016787">
    <property type="term" value="F:hydrolase activity"/>
    <property type="evidence" value="ECO:0007669"/>
    <property type="project" value="UniProtKB-UniRule"/>
</dbReference>
<feature type="domain" description="PNPLA" evidence="4">
    <location>
        <begin position="23"/>
        <end position="214"/>
    </location>
</feature>
<dbReference type="eggNOG" id="COG3621">
    <property type="taxonomic scope" value="Bacteria"/>
</dbReference>
<name>Q4FRY6_PSYA2</name>
<dbReference type="CDD" id="cd07199">
    <property type="entry name" value="Pat17_PNPLA8_PNPLA9_like"/>
    <property type="match status" value="1"/>
</dbReference>
<dbReference type="OrthoDB" id="9807112at2"/>
<feature type="active site" description="Proton acceptor" evidence="3">
    <location>
        <position position="201"/>
    </location>
</feature>
<dbReference type="PANTHER" id="PTHR32176:SF92">
    <property type="entry name" value="XYLOSE ISOMERASE"/>
    <property type="match status" value="1"/>
</dbReference>
<comment type="similarity">
    <text evidence="1">Belongs to the patatin family.</text>
</comment>
<dbReference type="EMBL" id="CP000082">
    <property type="protein sequence ID" value="AAZ19222.1"/>
    <property type="molecule type" value="Genomic_DNA"/>
</dbReference>
<evidence type="ECO:0000256" key="1">
    <source>
        <dbReference type="ARBA" id="ARBA00010240"/>
    </source>
</evidence>
<dbReference type="RefSeq" id="WP_011280643.1">
    <property type="nucleotide sequence ID" value="NC_007204.1"/>
</dbReference>
<feature type="short sequence motif" description="GXSXG" evidence="3">
    <location>
        <begin position="66"/>
        <end position="70"/>
    </location>
</feature>
<dbReference type="KEGG" id="par:Psyc_1374"/>
<dbReference type="STRING" id="259536.Psyc_1374"/>
<reference evidence="5 6" key="1">
    <citation type="journal article" date="2010" name="Appl. Environ. Microbiol.">
        <title>The genome sequence of Psychrobacter arcticus 273-4, a psychroactive Siberian permafrost bacterium, reveals mechanisms for adaptation to low-temperature growth.</title>
        <authorList>
            <person name="Ayala-del-Rio H.L."/>
            <person name="Chain P.S."/>
            <person name="Grzymski J.J."/>
            <person name="Ponder M.A."/>
            <person name="Ivanova N."/>
            <person name="Bergholz P.W."/>
            <person name="Di Bartolo G."/>
            <person name="Hauser L."/>
            <person name="Land M."/>
            <person name="Bakermans C."/>
            <person name="Rodrigues D."/>
            <person name="Klappenbach J."/>
            <person name="Zarka D."/>
            <person name="Larimer F."/>
            <person name="Richardson P."/>
            <person name="Murray A."/>
            <person name="Thomashow M."/>
            <person name="Tiedje J.M."/>
        </authorList>
    </citation>
    <scope>NUCLEOTIDE SEQUENCE [LARGE SCALE GENOMIC DNA]</scope>
    <source>
        <strain evidence="6">DSM 17307 / VKM B-2377 / 273-4</strain>
    </source>
</reference>
<accession>Q4FRY6</accession>
<dbReference type="Gene3D" id="3.40.1090.10">
    <property type="entry name" value="Cytosolic phospholipase A2 catalytic domain"/>
    <property type="match status" value="1"/>
</dbReference>
<feature type="active site" description="Nucleophile" evidence="3">
    <location>
        <position position="68"/>
    </location>
</feature>
<evidence type="ECO:0000256" key="3">
    <source>
        <dbReference type="PROSITE-ProRule" id="PRU01161"/>
    </source>
</evidence>
<dbReference type="InterPro" id="IPR002641">
    <property type="entry name" value="PNPLA_dom"/>
</dbReference>